<protein>
    <recommendedName>
        <fullName evidence="4">Inhibitor I9 domain-containing protein</fullName>
    </recommendedName>
</protein>
<dbReference type="InterPro" id="IPR052471">
    <property type="entry name" value="PBI_I9"/>
</dbReference>
<dbReference type="Gene3D" id="3.30.70.80">
    <property type="entry name" value="Peptidase S8 propeptide/proteinase inhibitor I9"/>
    <property type="match status" value="1"/>
</dbReference>
<dbReference type="STRING" id="983965.A0A2T4BUJ0"/>
<keyword evidence="3" id="KW-1185">Reference proteome</keyword>
<dbReference type="GO" id="GO:0004866">
    <property type="term" value="F:endopeptidase inhibitor activity"/>
    <property type="evidence" value="ECO:0007669"/>
    <property type="project" value="TreeGrafter"/>
</dbReference>
<gene>
    <name evidence="2" type="ORF">M440DRAFT_1404705</name>
</gene>
<dbReference type="GO" id="GO:0042144">
    <property type="term" value="P:vacuole fusion, non-autophagic"/>
    <property type="evidence" value="ECO:0007669"/>
    <property type="project" value="TreeGrafter"/>
</dbReference>
<dbReference type="OrthoDB" id="5518345at2759"/>
<dbReference type="InterPro" id="IPR037045">
    <property type="entry name" value="S8pro/Inhibitor_I9_sf"/>
</dbReference>
<dbReference type="EMBL" id="KZ679139">
    <property type="protein sequence ID" value="PTB72979.1"/>
    <property type="molecule type" value="Genomic_DNA"/>
</dbReference>
<dbReference type="PANTHER" id="PTHR28288">
    <property type="entry name" value="PROTEASE B INHIBITOR 2"/>
    <property type="match status" value="1"/>
</dbReference>
<reference evidence="2 3" key="1">
    <citation type="submission" date="2016-07" db="EMBL/GenBank/DDBJ databases">
        <title>Multiple horizontal gene transfer events from other fungi enriched the ability of initially mycotrophic Trichoderma (Ascomycota) to feed on dead plant biomass.</title>
        <authorList>
            <consortium name="DOE Joint Genome Institute"/>
            <person name="Aerts A."/>
            <person name="Atanasova L."/>
            <person name="Chenthamara K."/>
            <person name="Zhang J."/>
            <person name="Grujic M."/>
            <person name="Henrissat B."/>
            <person name="Kuo A."/>
            <person name="Salamov A."/>
            <person name="Lipzen A."/>
            <person name="Labutti K."/>
            <person name="Barry K."/>
            <person name="Miao Y."/>
            <person name="Rahimi M.J."/>
            <person name="Shen Q."/>
            <person name="Grigoriev I.V."/>
            <person name="Kubicek C.P."/>
            <person name="Druzhinina I.S."/>
        </authorList>
    </citation>
    <scope>NUCLEOTIDE SEQUENCE [LARGE SCALE GENOMIC DNA]</scope>
    <source>
        <strain evidence="2 3">ATCC 18648</strain>
    </source>
</reference>
<dbReference type="AlphaFoldDB" id="A0A2T4BUJ0"/>
<evidence type="ECO:0008006" key="4">
    <source>
        <dbReference type="Google" id="ProtNLM"/>
    </source>
</evidence>
<organism evidence="2 3">
    <name type="scientific">Trichoderma longibrachiatum ATCC 18648</name>
    <dbReference type="NCBI Taxonomy" id="983965"/>
    <lineage>
        <taxon>Eukaryota</taxon>
        <taxon>Fungi</taxon>
        <taxon>Dikarya</taxon>
        <taxon>Ascomycota</taxon>
        <taxon>Pezizomycotina</taxon>
        <taxon>Sordariomycetes</taxon>
        <taxon>Hypocreomycetidae</taxon>
        <taxon>Hypocreales</taxon>
        <taxon>Hypocreaceae</taxon>
        <taxon>Trichoderma</taxon>
    </lineage>
</organism>
<name>A0A2T4BUJ0_TRILO</name>
<sequence>MSGHVCVWRRLRRASGRSVTYRYLHWRTAGAGAATTNDTGSIYTGEGLGFLPASSPISTAITFQRRQFLSTSTTFKMPSYIVTLKDEASDADVAAAKQKAIDAGAKITQEYSLIKGFA</sequence>
<dbReference type="PANTHER" id="PTHR28288:SF2">
    <property type="entry name" value="PROTEASE B INHIBITOR 2"/>
    <property type="match status" value="1"/>
</dbReference>
<dbReference type="SUPFAM" id="SSF54897">
    <property type="entry name" value="Protease propeptides/inhibitors"/>
    <property type="match status" value="1"/>
</dbReference>
<dbReference type="Proteomes" id="UP000240760">
    <property type="component" value="Unassembled WGS sequence"/>
</dbReference>
<evidence type="ECO:0000256" key="1">
    <source>
        <dbReference type="ARBA" id="ARBA00038069"/>
    </source>
</evidence>
<accession>A0A2T4BUJ0</accession>
<comment type="similarity">
    <text evidence="1">Belongs to the protease inhibitor I9 family.</text>
</comment>
<evidence type="ECO:0000313" key="3">
    <source>
        <dbReference type="Proteomes" id="UP000240760"/>
    </source>
</evidence>
<proteinExistence type="inferred from homology"/>
<evidence type="ECO:0000313" key="2">
    <source>
        <dbReference type="EMBL" id="PTB72979.1"/>
    </source>
</evidence>